<gene>
    <name evidence="1" type="ORF">EAG_12357</name>
</gene>
<evidence type="ECO:0008006" key="3">
    <source>
        <dbReference type="Google" id="ProtNLM"/>
    </source>
</evidence>
<proteinExistence type="predicted"/>
<dbReference type="AlphaFoldDB" id="E2AVG8"/>
<reference evidence="1 2" key="1">
    <citation type="journal article" date="2010" name="Science">
        <title>Genomic comparison of the ants Camponotus floridanus and Harpegnathos saltator.</title>
        <authorList>
            <person name="Bonasio R."/>
            <person name="Zhang G."/>
            <person name="Ye C."/>
            <person name="Mutti N.S."/>
            <person name="Fang X."/>
            <person name="Qin N."/>
            <person name="Donahue G."/>
            <person name="Yang P."/>
            <person name="Li Q."/>
            <person name="Li C."/>
            <person name="Zhang P."/>
            <person name="Huang Z."/>
            <person name="Berger S.L."/>
            <person name="Reinberg D."/>
            <person name="Wang J."/>
            <person name="Liebig J."/>
        </authorList>
    </citation>
    <scope>NUCLEOTIDE SEQUENCE [LARGE SCALE GENOMIC DNA]</scope>
    <source>
        <strain evidence="2">C129</strain>
    </source>
</reference>
<accession>E2AVG8</accession>
<dbReference type="OrthoDB" id="7698877at2759"/>
<dbReference type="OMA" id="WHCASAR"/>
<evidence type="ECO:0000313" key="2">
    <source>
        <dbReference type="Proteomes" id="UP000000311"/>
    </source>
</evidence>
<sequence>MILRDAIELITGYTILKIDDAVLCETCFQKVESYIKFRSELVASFERCTNIQVPDINLPSSKNMKITENKTSKTQISDADIQHLLILIYSQKNKYNLFLRQQAWHCASARPVLCSKKNINEDNYDDNKESSTATSKTSERYGKRKKMRFLNFRKTPSTKERSRIINYKAQNHPERKLTFWEYVFGPKKSLSNPCRVVYRQRQTRRKENPRLCDSRHQATTGNIIYIEPVKSSRNSKNLKSQSSPMYKVPRAVLLNRMILDGFDENINKCKGKTITFTMTRRPYDEMKPPSNLRKIVELRRDVKLEDNEKSMPQISTQISADEACDSMAKISAMKQEKPRRLSRIEQLETLVNEKKFKRASRINPDSEKSNK</sequence>
<dbReference type="InParanoid" id="E2AVG8"/>
<evidence type="ECO:0000313" key="1">
    <source>
        <dbReference type="EMBL" id="EFN62563.1"/>
    </source>
</evidence>
<dbReference type="EMBL" id="GL443112">
    <property type="protein sequence ID" value="EFN62563.1"/>
    <property type="molecule type" value="Genomic_DNA"/>
</dbReference>
<name>E2AVG8_CAMFO</name>
<organism evidence="2">
    <name type="scientific">Camponotus floridanus</name>
    <name type="common">Florida carpenter ant</name>
    <dbReference type="NCBI Taxonomy" id="104421"/>
    <lineage>
        <taxon>Eukaryota</taxon>
        <taxon>Metazoa</taxon>
        <taxon>Ecdysozoa</taxon>
        <taxon>Arthropoda</taxon>
        <taxon>Hexapoda</taxon>
        <taxon>Insecta</taxon>
        <taxon>Pterygota</taxon>
        <taxon>Neoptera</taxon>
        <taxon>Endopterygota</taxon>
        <taxon>Hymenoptera</taxon>
        <taxon>Apocrita</taxon>
        <taxon>Aculeata</taxon>
        <taxon>Formicoidea</taxon>
        <taxon>Formicidae</taxon>
        <taxon>Formicinae</taxon>
        <taxon>Camponotus</taxon>
    </lineage>
</organism>
<dbReference type="Proteomes" id="UP000000311">
    <property type="component" value="Unassembled WGS sequence"/>
</dbReference>
<keyword evidence="2" id="KW-1185">Reference proteome</keyword>
<protein>
    <recommendedName>
        <fullName evidence="3">ZAD domain-containing protein</fullName>
    </recommendedName>
</protein>